<protein>
    <submittedName>
        <fullName evidence="6">LysR family transcriptional regulator, regulator for genes of the gallate degradation pathway</fullName>
    </submittedName>
</protein>
<evidence type="ECO:0000313" key="6">
    <source>
        <dbReference type="EMBL" id="SDR46604.1"/>
    </source>
</evidence>
<dbReference type="GO" id="GO:0003677">
    <property type="term" value="F:DNA binding"/>
    <property type="evidence" value="ECO:0007669"/>
    <property type="project" value="UniProtKB-KW"/>
</dbReference>
<dbReference type="SUPFAM" id="SSF46785">
    <property type="entry name" value="Winged helix' DNA-binding domain"/>
    <property type="match status" value="2"/>
</dbReference>
<keyword evidence="4" id="KW-0804">Transcription</keyword>
<name>A0A1H1J9D9_9BURK</name>
<dbReference type="PANTHER" id="PTHR30419">
    <property type="entry name" value="HTH-TYPE TRANSCRIPTIONAL REGULATOR YBHD"/>
    <property type="match status" value="1"/>
</dbReference>
<dbReference type="InterPro" id="IPR036388">
    <property type="entry name" value="WH-like_DNA-bd_sf"/>
</dbReference>
<sequence length="439" mass="47478">MSNDTLSAATSQASAKAPLSVSSKDLLNLAQLRAFRLVAEMGSATRAAAALFRAQSAVTRSVQELESALGEPLFDRGPSGMLPTPVGRAVLHRCERIFAELEELARWCAARQTRRRPVAEGALPAYLLNTRRLQLFAALARHRHMPSAAKTFGISQPAVSTAIRVLESGSGLSLFHRSPRGILLTAEGETFLLHVRRALNELRHVPDDIAALHGKIQGSVTVGALPLGRTLILPKAIARMTSENPGVRVVTDESAYETLVAGLRAGDIDFILGALRDNDATSGPKNERLMSEDMVVLVRRGHPLTHAHDLTIMGLRDAQWILPRSNAPARALFETQFKRMKVKPPLPTVETADLAVIRGLLLGTDMAAALSAQQLHHEIQSGQLVVLDVPLHNTRREIGLTMRAAGTPSPAARALIDAIRLSVVDVTRTVSIGTNRKRK</sequence>
<dbReference type="FunFam" id="1.10.10.10:FF:000001">
    <property type="entry name" value="LysR family transcriptional regulator"/>
    <property type="match status" value="1"/>
</dbReference>
<evidence type="ECO:0000313" key="7">
    <source>
        <dbReference type="Proteomes" id="UP000199365"/>
    </source>
</evidence>
<dbReference type="InterPro" id="IPR000847">
    <property type="entry name" value="LysR_HTH_N"/>
</dbReference>
<dbReference type="PROSITE" id="PS50931">
    <property type="entry name" value="HTH_LYSR"/>
    <property type="match status" value="2"/>
</dbReference>
<dbReference type="InterPro" id="IPR005119">
    <property type="entry name" value="LysR_subst-bd"/>
</dbReference>
<dbReference type="Proteomes" id="UP000199365">
    <property type="component" value="Unassembled WGS sequence"/>
</dbReference>
<keyword evidence="2" id="KW-0805">Transcription regulation</keyword>
<keyword evidence="7" id="KW-1185">Reference proteome</keyword>
<dbReference type="STRING" id="157910.SAMN05445850_4436"/>
<reference evidence="7" key="1">
    <citation type="submission" date="2016-10" db="EMBL/GenBank/DDBJ databases">
        <authorList>
            <person name="Varghese N."/>
            <person name="Submissions S."/>
        </authorList>
    </citation>
    <scope>NUCLEOTIDE SEQUENCE [LARGE SCALE GENOMIC DNA]</scope>
    <source>
        <strain evidence="7">DUS833</strain>
    </source>
</reference>
<evidence type="ECO:0000256" key="3">
    <source>
        <dbReference type="ARBA" id="ARBA00023125"/>
    </source>
</evidence>
<proteinExistence type="inferred from homology"/>
<evidence type="ECO:0000259" key="5">
    <source>
        <dbReference type="PROSITE" id="PS50931"/>
    </source>
</evidence>
<dbReference type="Pfam" id="PF00126">
    <property type="entry name" value="HTH_1"/>
    <property type="match status" value="2"/>
</dbReference>
<evidence type="ECO:0000256" key="1">
    <source>
        <dbReference type="ARBA" id="ARBA00009437"/>
    </source>
</evidence>
<feature type="domain" description="HTH lysR-type" evidence="5">
    <location>
        <begin position="27"/>
        <end position="84"/>
    </location>
</feature>
<dbReference type="Gene3D" id="1.10.10.10">
    <property type="entry name" value="Winged helix-like DNA-binding domain superfamily/Winged helix DNA-binding domain"/>
    <property type="match status" value="2"/>
</dbReference>
<accession>A0A1H1J9D9</accession>
<comment type="similarity">
    <text evidence="1">Belongs to the LysR transcriptional regulatory family.</text>
</comment>
<evidence type="ECO:0000256" key="4">
    <source>
        <dbReference type="ARBA" id="ARBA00023163"/>
    </source>
</evidence>
<dbReference type="RefSeq" id="WP_090806866.1">
    <property type="nucleotide sequence ID" value="NZ_FNKX01000002.1"/>
</dbReference>
<dbReference type="GO" id="GO:0005829">
    <property type="term" value="C:cytosol"/>
    <property type="evidence" value="ECO:0007669"/>
    <property type="project" value="TreeGrafter"/>
</dbReference>
<dbReference type="InterPro" id="IPR050950">
    <property type="entry name" value="HTH-type_LysR_regulators"/>
</dbReference>
<keyword evidence="3" id="KW-0238">DNA-binding</keyword>
<dbReference type="Pfam" id="PF03466">
    <property type="entry name" value="LysR_substrate"/>
    <property type="match status" value="1"/>
</dbReference>
<dbReference type="InterPro" id="IPR036390">
    <property type="entry name" value="WH_DNA-bd_sf"/>
</dbReference>
<dbReference type="SUPFAM" id="SSF53850">
    <property type="entry name" value="Periplasmic binding protein-like II"/>
    <property type="match status" value="1"/>
</dbReference>
<gene>
    <name evidence="6" type="ORF">SAMN05445850_4436</name>
</gene>
<dbReference type="EMBL" id="FNKX01000002">
    <property type="protein sequence ID" value="SDR46604.1"/>
    <property type="molecule type" value="Genomic_DNA"/>
</dbReference>
<evidence type="ECO:0000256" key="2">
    <source>
        <dbReference type="ARBA" id="ARBA00023015"/>
    </source>
</evidence>
<dbReference type="Gene3D" id="3.40.190.10">
    <property type="entry name" value="Periplasmic binding protein-like II"/>
    <property type="match status" value="2"/>
</dbReference>
<dbReference type="PRINTS" id="PR00039">
    <property type="entry name" value="HTHLYSR"/>
</dbReference>
<organism evidence="6 7">
    <name type="scientific">Paraburkholderia tuberum</name>
    <dbReference type="NCBI Taxonomy" id="157910"/>
    <lineage>
        <taxon>Bacteria</taxon>
        <taxon>Pseudomonadati</taxon>
        <taxon>Pseudomonadota</taxon>
        <taxon>Betaproteobacteria</taxon>
        <taxon>Burkholderiales</taxon>
        <taxon>Burkholderiaceae</taxon>
        <taxon>Paraburkholderia</taxon>
    </lineage>
</organism>
<dbReference type="AlphaFoldDB" id="A0A1H1J9D9"/>
<dbReference type="GO" id="GO:0003700">
    <property type="term" value="F:DNA-binding transcription factor activity"/>
    <property type="evidence" value="ECO:0007669"/>
    <property type="project" value="InterPro"/>
</dbReference>
<dbReference type="PANTHER" id="PTHR30419:SF14">
    <property type="entry name" value="LYSR FAMILY TRANSCRIPTIONAL REGULATOR"/>
    <property type="match status" value="1"/>
</dbReference>
<feature type="domain" description="HTH lysR-type" evidence="5">
    <location>
        <begin position="128"/>
        <end position="185"/>
    </location>
</feature>